<proteinExistence type="inferred from homology"/>
<evidence type="ECO:0000256" key="4">
    <source>
        <dbReference type="ARBA" id="ARBA00022676"/>
    </source>
</evidence>
<dbReference type="EMBL" id="CEKZ01000024">
    <property type="protein sequence ID" value="CEQ05237.1"/>
    <property type="molecule type" value="Genomic_DNA"/>
</dbReference>
<dbReference type="GO" id="GO:0004373">
    <property type="term" value="F:alpha-1,4-glucan glucosyltransferase (UDP-glucose donor) activity"/>
    <property type="evidence" value="ECO:0007669"/>
    <property type="project" value="InterPro"/>
</dbReference>
<dbReference type="AlphaFoldDB" id="A0A0C7QX90"/>
<dbReference type="GO" id="GO:0009011">
    <property type="term" value="F:alpha-1,4-glucan glucosyltransferase (ADP-glucose donor) activity"/>
    <property type="evidence" value="ECO:0007669"/>
    <property type="project" value="UniProtKB-UniRule"/>
</dbReference>
<evidence type="ECO:0000256" key="7">
    <source>
        <dbReference type="HAMAP-Rule" id="MF_00484"/>
    </source>
</evidence>
<evidence type="ECO:0000256" key="1">
    <source>
        <dbReference type="ARBA" id="ARBA00001478"/>
    </source>
</evidence>
<comment type="similarity">
    <text evidence="3 7">Belongs to the glycosyltransferase 1 family. Bacterial/plant glycogen synthase subfamily.</text>
</comment>
<dbReference type="OrthoDB" id="9808590at2"/>
<comment type="pathway">
    <text evidence="7">Glycan biosynthesis; glycogen biosynthesis.</text>
</comment>
<evidence type="ECO:0000256" key="2">
    <source>
        <dbReference type="ARBA" id="ARBA00002764"/>
    </source>
</evidence>
<gene>
    <name evidence="7 10" type="primary">glgA</name>
    <name evidence="10" type="ORF">R28058_29541</name>
</gene>
<dbReference type="RefSeq" id="WP_055343110.1">
    <property type="nucleotide sequence ID" value="NZ_CEKZ01000024.1"/>
</dbReference>
<protein>
    <recommendedName>
        <fullName evidence="7">Glycogen synthase</fullName>
        <ecNumber evidence="7">2.4.1.21</ecNumber>
    </recommendedName>
    <alternativeName>
        <fullName evidence="7">Starch [bacterial glycogen] synthase</fullName>
    </alternativeName>
</protein>
<dbReference type="NCBIfam" id="NF001898">
    <property type="entry name" value="PRK00654.1-1"/>
    <property type="match status" value="1"/>
</dbReference>
<keyword evidence="5 7" id="KW-0808">Transferase</keyword>
<evidence type="ECO:0000256" key="5">
    <source>
        <dbReference type="ARBA" id="ARBA00022679"/>
    </source>
</evidence>
<feature type="domain" description="Glycosyl transferase family 1" evidence="8">
    <location>
        <begin position="292"/>
        <end position="442"/>
    </location>
</feature>
<reference evidence="10 11" key="1">
    <citation type="submission" date="2015-01" db="EMBL/GenBank/DDBJ databases">
        <authorList>
            <person name="Aslett A.Martin."/>
            <person name="De Silva Nishadi"/>
        </authorList>
    </citation>
    <scope>NUCLEOTIDE SEQUENCE [LARGE SCALE GENOMIC DNA]</scope>
    <source>
        <strain evidence="10 11">R28058</strain>
    </source>
</reference>
<dbReference type="NCBIfam" id="TIGR02095">
    <property type="entry name" value="glgA"/>
    <property type="match status" value="1"/>
</dbReference>
<evidence type="ECO:0000313" key="10">
    <source>
        <dbReference type="EMBL" id="CEQ05237.1"/>
    </source>
</evidence>
<keyword evidence="4 7" id="KW-0328">Glycosyltransferase</keyword>
<dbReference type="Pfam" id="PF00534">
    <property type="entry name" value="Glycos_transf_1"/>
    <property type="match status" value="1"/>
</dbReference>
<sequence length="485" mass="55906">MKVLFVTAECWPFAKTGGLGDVSYALPKALKKEGVDIRVIMPKYVNIPKYLKDKMKKVAVFNVNVAWRNQYCGLLELELDGVKFYFIDNEFYFKREGEYAYLYGYDDDVERFTFFSNAVLESLKRIDFYPDIMNLNDWHTGMIPLLLKEHYKDDDRYLNIKTMYTIHNLRYQGVFSNKHIEDTLSIPRFHLDEGNIEYYGGINFMKAGIVYSDKVSTVSPTYANEIQTKYYGEGLDGLIKENGFKLKGIVNGIDYEINNPEVDKNIVCNFNIESIGKKIKNKLELQKILGLEINENIPMIGIVSRLVSQKGLDLLSYMMPELVEEDLQLVVLGTGEEQYQSMLNYYSGKYPNKVATILTFDAALAQQIYASSDMFLMPSLFEPCGIGQMIAMRYGSIPLVRETGGLKDTVVPYNKYTGEGNGFSFANYNAHEMYYCIKSAIDIYKQDKLAWNNIVRSAMNTDNSWKKSAKEYLRAYQEIVEQRSW</sequence>
<evidence type="ECO:0000259" key="8">
    <source>
        <dbReference type="Pfam" id="PF00534"/>
    </source>
</evidence>
<dbReference type="Proteomes" id="UP000049127">
    <property type="component" value="Unassembled WGS sequence"/>
</dbReference>
<dbReference type="PANTHER" id="PTHR45825">
    <property type="entry name" value="GRANULE-BOUND STARCH SYNTHASE 1, CHLOROPLASTIC/AMYLOPLASTIC"/>
    <property type="match status" value="1"/>
</dbReference>
<evidence type="ECO:0000256" key="3">
    <source>
        <dbReference type="ARBA" id="ARBA00010281"/>
    </source>
</evidence>
<organism evidence="10 11">
    <name type="scientific">Paraclostridium sordellii</name>
    <name type="common">Clostridium sordellii</name>
    <dbReference type="NCBI Taxonomy" id="1505"/>
    <lineage>
        <taxon>Bacteria</taxon>
        <taxon>Bacillati</taxon>
        <taxon>Bacillota</taxon>
        <taxon>Clostridia</taxon>
        <taxon>Peptostreptococcales</taxon>
        <taxon>Peptostreptococcaceae</taxon>
        <taxon>Paraclostridium</taxon>
    </lineage>
</organism>
<feature type="binding site" evidence="7">
    <location>
        <position position="15"/>
    </location>
    <ligand>
        <name>ADP-alpha-D-glucose</name>
        <dbReference type="ChEBI" id="CHEBI:57498"/>
    </ligand>
</feature>
<dbReference type="GO" id="GO:0005978">
    <property type="term" value="P:glycogen biosynthetic process"/>
    <property type="evidence" value="ECO:0007669"/>
    <property type="project" value="UniProtKB-UniRule"/>
</dbReference>
<dbReference type="Pfam" id="PF08323">
    <property type="entry name" value="Glyco_transf_5"/>
    <property type="match status" value="1"/>
</dbReference>
<comment type="catalytic activity">
    <reaction evidence="1 7">
        <text>[(1-&gt;4)-alpha-D-glucosyl](n) + ADP-alpha-D-glucose = [(1-&gt;4)-alpha-D-glucosyl](n+1) + ADP + H(+)</text>
        <dbReference type="Rhea" id="RHEA:18189"/>
        <dbReference type="Rhea" id="RHEA-COMP:9584"/>
        <dbReference type="Rhea" id="RHEA-COMP:9587"/>
        <dbReference type="ChEBI" id="CHEBI:15378"/>
        <dbReference type="ChEBI" id="CHEBI:15444"/>
        <dbReference type="ChEBI" id="CHEBI:57498"/>
        <dbReference type="ChEBI" id="CHEBI:456216"/>
        <dbReference type="EC" id="2.4.1.21"/>
    </reaction>
</comment>
<dbReference type="Gene3D" id="3.40.50.2000">
    <property type="entry name" value="Glycogen Phosphorylase B"/>
    <property type="match status" value="2"/>
</dbReference>
<evidence type="ECO:0000259" key="9">
    <source>
        <dbReference type="Pfam" id="PF08323"/>
    </source>
</evidence>
<dbReference type="HAMAP" id="MF_00484">
    <property type="entry name" value="Glycogen_synth"/>
    <property type="match status" value="1"/>
</dbReference>
<dbReference type="CDD" id="cd03791">
    <property type="entry name" value="GT5_Glycogen_synthase_DULL1-like"/>
    <property type="match status" value="1"/>
</dbReference>
<dbReference type="InterPro" id="IPR013534">
    <property type="entry name" value="Starch_synth_cat_dom"/>
</dbReference>
<feature type="domain" description="Starch synthase catalytic" evidence="9">
    <location>
        <begin position="2"/>
        <end position="240"/>
    </location>
</feature>
<evidence type="ECO:0000313" key="11">
    <source>
        <dbReference type="Proteomes" id="UP000049127"/>
    </source>
</evidence>
<dbReference type="InterPro" id="IPR001296">
    <property type="entry name" value="Glyco_trans_1"/>
</dbReference>
<dbReference type="EC" id="2.4.1.21" evidence="7"/>
<dbReference type="SUPFAM" id="SSF53756">
    <property type="entry name" value="UDP-Glycosyltransferase/glycogen phosphorylase"/>
    <property type="match status" value="1"/>
</dbReference>
<comment type="function">
    <text evidence="2 7">Synthesizes alpha-1,4-glucan chains using ADP-glucose.</text>
</comment>
<dbReference type="UniPathway" id="UPA00164"/>
<dbReference type="PANTHER" id="PTHR45825:SF11">
    <property type="entry name" value="ALPHA AMYLASE DOMAIN-CONTAINING PROTEIN"/>
    <property type="match status" value="1"/>
</dbReference>
<dbReference type="InterPro" id="IPR011835">
    <property type="entry name" value="GS/SS"/>
</dbReference>
<name>A0A0C7QX90_PARSO</name>
<evidence type="ECO:0000256" key="6">
    <source>
        <dbReference type="ARBA" id="ARBA00023056"/>
    </source>
</evidence>
<accession>A0A0C7QX90</accession>
<keyword evidence="6 7" id="KW-0320">Glycogen biosynthesis</keyword>